<dbReference type="InterPro" id="IPR008915">
    <property type="entry name" value="Peptidase_M50"/>
</dbReference>
<dbReference type="EMBL" id="RJUF01000181">
    <property type="protein sequence ID" value="MCP9765222.1"/>
    <property type="molecule type" value="Genomic_DNA"/>
</dbReference>
<evidence type="ECO:0000256" key="7">
    <source>
        <dbReference type="ARBA" id="ARBA00022946"/>
    </source>
</evidence>
<keyword evidence="4 12" id="KW-0645">Protease</keyword>
<keyword evidence="13" id="KW-1185">Reference proteome</keyword>
<evidence type="ECO:0000256" key="5">
    <source>
        <dbReference type="ARBA" id="ARBA00022692"/>
    </source>
</evidence>
<evidence type="ECO:0000313" key="13">
    <source>
        <dbReference type="Proteomes" id="UP001204144"/>
    </source>
</evidence>
<feature type="transmembrane region" description="Helical" evidence="10">
    <location>
        <begin position="6"/>
        <end position="28"/>
    </location>
</feature>
<evidence type="ECO:0000256" key="2">
    <source>
        <dbReference type="ARBA" id="ARBA00004141"/>
    </source>
</evidence>
<feature type="transmembrane region" description="Helical" evidence="10">
    <location>
        <begin position="357"/>
        <end position="375"/>
    </location>
</feature>
<feature type="transmembrane region" description="Helical" evidence="10">
    <location>
        <begin position="80"/>
        <end position="99"/>
    </location>
</feature>
<evidence type="ECO:0000313" key="12">
    <source>
        <dbReference type="EMBL" id="MCP9765222.1"/>
    </source>
</evidence>
<evidence type="ECO:0000259" key="11">
    <source>
        <dbReference type="Pfam" id="PF02163"/>
    </source>
</evidence>
<dbReference type="GO" id="GO:0008233">
    <property type="term" value="F:peptidase activity"/>
    <property type="evidence" value="ECO:0007669"/>
    <property type="project" value="UniProtKB-KW"/>
</dbReference>
<feature type="transmembrane region" description="Helical" evidence="10">
    <location>
        <begin position="238"/>
        <end position="256"/>
    </location>
</feature>
<evidence type="ECO:0000256" key="4">
    <source>
        <dbReference type="ARBA" id="ARBA00022670"/>
    </source>
</evidence>
<feature type="transmembrane region" description="Helical" evidence="10">
    <location>
        <begin position="324"/>
        <end position="341"/>
    </location>
</feature>
<dbReference type="GO" id="GO:0016020">
    <property type="term" value="C:membrane"/>
    <property type="evidence" value="ECO:0007669"/>
    <property type="project" value="UniProtKB-SubCell"/>
</dbReference>
<dbReference type="GO" id="GO:0006508">
    <property type="term" value="P:proteolysis"/>
    <property type="evidence" value="ECO:0007669"/>
    <property type="project" value="UniProtKB-KW"/>
</dbReference>
<dbReference type="RefSeq" id="WP_255038913.1">
    <property type="nucleotide sequence ID" value="NZ_RJUF01000181.1"/>
</dbReference>
<dbReference type="InterPro" id="IPR044838">
    <property type="entry name" value="EGY1-like"/>
</dbReference>
<comment type="similarity">
    <text evidence="3">Belongs to the peptidase M50B family.</text>
</comment>
<dbReference type="PANTHER" id="PTHR31412">
    <property type="entry name" value="ZINC METALLOPROTEASE EGY1"/>
    <property type="match status" value="1"/>
</dbReference>
<keyword evidence="9 10" id="KW-0472">Membrane</keyword>
<comment type="caution">
    <text evidence="12">The sequence shown here is derived from an EMBL/GenBank/DDBJ whole genome shotgun (WGS) entry which is preliminary data.</text>
</comment>
<keyword evidence="7" id="KW-0809">Transit peptide</keyword>
<evidence type="ECO:0000256" key="6">
    <source>
        <dbReference type="ARBA" id="ARBA00022801"/>
    </source>
</evidence>
<accession>A0AAE3H688</accession>
<protein>
    <submittedName>
        <fullName evidence="12">Site-2 protease family protein</fullName>
    </submittedName>
</protein>
<keyword evidence="8 10" id="KW-1133">Transmembrane helix</keyword>
<dbReference type="CDD" id="cd06160">
    <property type="entry name" value="S2P-M50_like_2"/>
    <property type="match status" value="1"/>
</dbReference>
<feature type="transmembrane region" description="Helical" evidence="10">
    <location>
        <begin position="301"/>
        <end position="318"/>
    </location>
</feature>
<sequence length="376" mass="42465">MLKSPYINIILFVVTFITTTLAGAEWIYGKSFFFQSDMTGWAEFKQGLWFSIPFLGFLTTHEFGHYFMAKIRKIDVTLPYYIPGWFVVLTSIGTFGAFIKIKEKINSKNDYFDIGIAGPLAGFVVAVVVLACGFYFLPTDDYIYTIHPEYKNFQGNYRAFLDTYQTNGEIITLGKSLIYNFLEGKLADPSLIPHKYEITHYPLILAGFLGLLFTALNLLPIGQLDGGHILFALIGKKAFDVVSPIFLVLLVSYSGLGMFKLTDFTMAYSEEQGTLLLQFLFFVYFNYLCFSRIFDKKLNSLILALAVILIQLSFSKYLPEVSGYSGFLAFGFLIGRVLGVYHPETVDSKPLGITRKILGWIAILIFIICFSPNPIN</sequence>
<feature type="transmembrane region" description="Helical" evidence="10">
    <location>
        <begin position="111"/>
        <end position="137"/>
    </location>
</feature>
<proteinExistence type="inferred from homology"/>
<evidence type="ECO:0000256" key="3">
    <source>
        <dbReference type="ARBA" id="ARBA00007931"/>
    </source>
</evidence>
<comment type="subcellular location">
    <subcellularLocation>
        <location evidence="2">Membrane</location>
        <topology evidence="2">Multi-pass membrane protein</topology>
    </subcellularLocation>
</comment>
<organism evidence="12 13">
    <name type="scientific">Lacihabitans soyangensis</name>
    <dbReference type="NCBI Taxonomy" id="869394"/>
    <lineage>
        <taxon>Bacteria</taxon>
        <taxon>Pseudomonadati</taxon>
        <taxon>Bacteroidota</taxon>
        <taxon>Cytophagia</taxon>
        <taxon>Cytophagales</taxon>
        <taxon>Leadbetterellaceae</taxon>
        <taxon>Lacihabitans</taxon>
    </lineage>
</organism>
<evidence type="ECO:0000256" key="9">
    <source>
        <dbReference type="ARBA" id="ARBA00023136"/>
    </source>
</evidence>
<gene>
    <name evidence="12" type="ORF">EGI31_19990</name>
</gene>
<dbReference type="AlphaFoldDB" id="A0AAE3H688"/>
<keyword evidence="6" id="KW-0378">Hydrolase</keyword>
<name>A0AAE3H688_9BACT</name>
<dbReference type="Proteomes" id="UP001204144">
    <property type="component" value="Unassembled WGS sequence"/>
</dbReference>
<evidence type="ECO:0000256" key="8">
    <source>
        <dbReference type="ARBA" id="ARBA00022989"/>
    </source>
</evidence>
<evidence type="ECO:0000256" key="10">
    <source>
        <dbReference type="SAM" id="Phobius"/>
    </source>
</evidence>
<feature type="transmembrane region" description="Helical" evidence="10">
    <location>
        <begin position="276"/>
        <end position="294"/>
    </location>
</feature>
<feature type="transmembrane region" description="Helical" evidence="10">
    <location>
        <begin position="198"/>
        <end position="218"/>
    </location>
</feature>
<dbReference type="Pfam" id="PF02163">
    <property type="entry name" value="Peptidase_M50"/>
    <property type="match status" value="1"/>
</dbReference>
<keyword evidence="5 10" id="KW-0812">Transmembrane</keyword>
<dbReference type="PANTHER" id="PTHR31412:SF0">
    <property type="entry name" value="ZINC METALLOPROTEASE EGY1, CHLOROPLASTIC-RELATED"/>
    <property type="match status" value="1"/>
</dbReference>
<reference evidence="12 13" key="1">
    <citation type="submission" date="2018-11" db="EMBL/GenBank/DDBJ databases">
        <title>Novel bacteria species description.</title>
        <authorList>
            <person name="Han J.-H."/>
        </authorList>
    </citation>
    <scope>NUCLEOTIDE SEQUENCE [LARGE SCALE GENOMIC DNA]</scope>
    <source>
        <strain evidence="12 13">KCTC23259</strain>
    </source>
</reference>
<evidence type="ECO:0000256" key="1">
    <source>
        <dbReference type="ARBA" id="ARBA00001947"/>
    </source>
</evidence>
<comment type="cofactor">
    <cofactor evidence="1">
        <name>Zn(2+)</name>
        <dbReference type="ChEBI" id="CHEBI:29105"/>
    </cofactor>
</comment>
<feature type="domain" description="Peptidase M50" evidence="11">
    <location>
        <begin position="50"/>
        <end position="236"/>
    </location>
</feature>